<name>A0A517YA63_9BACT</name>
<evidence type="ECO:0000313" key="1">
    <source>
        <dbReference type="EMBL" id="QDU27125.1"/>
    </source>
</evidence>
<evidence type="ECO:0000313" key="2">
    <source>
        <dbReference type="Proteomes" id="UP000315017"/>
    </source>
</evidence>
<accession>A0A517YA63</accession>
<dbReference type="Proteomes" id="UP000315017">
    <property type="component" value="Chromosome"/>
</dbReference>
<reference evidence="1 2" key="1">
    <citation type="submission" date="2019-02" db="EMBL/GenBank/DDBJ databases">
        <title>Deep-cultivation of Planctomycetes and their phenomic and genomic characterization uncovers novel biology.</title>
        <authorList>
            <person name="Wiegand S."/>
            <person name="Jogler M."/>
            <person name="Boedeker C."/>
            <person name="Pinto D."/>
            <person name="Vollmers J."/>
            <person name="Rivas-Marin E."/>
            <person name="Kohn T."/>
            <person name="Peeters S.H."/>
            <person name="Heuer A."/>
            <person name="Rast P."/>
            <person name="Oberbeckmann S."/>
            <person name="Bunk B."/>
            <person name="Jeske O."/>
            <person name="Meyerdierks A."/>
            <person name="Storesund J.E."/>
            <person name="Kallscheuer N."/>
            <person name="Luecker S."/>
            <person name="Lage O.M."/>
            <person name="Pohl T."/>
            <person name="Merkel B.J."/>
            <person name="Hornburger P."/>
            <person name="Mueller R.-W."/>
            <person name="Bruemmer F."/>
            <person name="Labrenz M."/>
            <person name="Spormann A.M."/>
            <person name="Op den Camp H."/>
            <person name="Overmann J."/>
            <person name="Amann R."/>
            <person name="Jetten M.S.M."/>
            <person name="Mascher T."/>
            <person name="Medema M.H."/>
            <person name="Devos D.P."/>
            <person name="Kaster A.-K."/>
            <person name="Ovreas L."/>
            <person name="Rohde M."/>
            <person name="Galperin M.Y."/>
            <person name="Jogler C."/>
        </authorList>
    </citation>
    <scope>NUCLEOTIDE SEQUENCE [LARGE SCALE GENOMIC DNA]</scope>
    <source>
        <strain evidence="1 2">ETA_A8</strain>
    </source>
</reference>
<dbReference type="EMBL" id="CP036274">
    <property type="protein sequence ID" value="QDU27125.1"/>
    <property type="molecule type" value="Genomic_DNA"/>
</dbReference>
<dbReference type="InterPro" id="IPR006311">
    <property type="entry name" value="TAT_signal"/>
</dbReference>
<gene>
    <name evidence="1" type="ORF">ETAA8_22090</name>
</gene>
<protein>
    <recommendedName>
        <fullName evidence="3">DUF1552 domain-containing protein</fullName>
    </recommendedName>
</protein>
<evidence type="ECO:0008006" key="3">
    <source>
        <dbReference type="Google" id="ProtNLM"/>
    </source>
</evidence>
<dbReference type="AlphaFoldDB" id="A0A517YA63"/>
<sequence length="470" mass="51206">MTNPPVSNRPVTIHRRNFLRGTGVALALPWLESLSLASSSPNATPKRFLSVYHPDGVGLPLKSDPAWSDWSWFPRGGEKDFELTKVLDVLEPLRSDITIYSGLSHPAARKVHGHSNADQFLTGADIGGHGPYKNSVSVDQVIAGHAGEFTRHASLVMSTNGGIGGPRGAQTQSFNQEGRPIPAMNKPKQIFDTLFVTSGKDAHARLARSKSALDLLIANTKALEKSLSKQDQQTLKQYLDAVRDTELKLAKAQKWIDTPTPVIDTSNLHLEATPAEARLYFQTMYELIYLAFLSDSTRVATFQLGRENGEGPHDLLSRAVGLGGAHGLTHAVKQPNGWKNLGTYNRYQAEEFGRFVQRLKDTPEPTGNGNMLDNTFAMHGSASSSFHLSRNYPIISAGGKNLGFTNGRYLKFGKGNEDNQAGAGIDTDAGWQGEARVQEEPLALLFTTLLQRFGVETDSFAGITGTLNRV</sequence>
<dbReference type="Pfam" id="PF07586">
    <property type="entry name" value="HXXSHH"/>
    <property type="match status" value="1"/>
</dbReference>
<dbReference type="PROSITE" id="PS51318">
    <property type="entry name" value="TAT"/>
    <property type="match status" value="1"/>
</dbReference>
<dbReference type="OrthoDB" id="9146593at2"/>
<dbReference type="KEGG" id="aagg:ETAA8_22090"/>
<dbReference type="InterPro" id="IPR011447">
    <property type="entry name" value="DUF1552"/>
</dbReference>
<proteinExistence type="predicted"/>
<organism evidence="1 2">
    <name type="scientific">Anatilimnocola aggregata</name>
    <dbReference type="NCBI Taxonomy" id="2528021"/>
    <lineage>
        <taxon>Bacteria</taxon>
        <taxon>Pseudomonadati</taxon>
        <taxon>Planctomycetota</taxon>
        <taxon>Planctomycetia</taxon>
        <taxon>Pirellulales</taxon>
        <taxon>Pirellulaceae</taxon>
        <taxon>Anatilimnocola</taxon>
    </lineage>
</organism>
<dbReference type="RefSeq" id="WP_145087998.1">
    <property type="nucleotide sequence ID" value="NZ_CP036274.1"/>
</dbReference>
<keyword evidence="2" id="KW-1185">Reference proteome</keyword>